<dbReference type="Proteomes" id="UP000034287">
    <property type="component" value="Unassembled WGS sequence"/>
</dbReference>
<evidence type="ECO:0000256" key="4">
    <source>
        <dbReference type="ARBA" id="ARBA00093777"/>
    </source>
</evidence>
<dbReference type="OrthoDB" id="2411592at2"/>
<name>A0A0M2SHV2_9STAP</name>
<dbReference type="EMBL" id="LAYZ01000024">
    <property type="protein sequence ID" value="KKK33838.1"/>
    <property type="molecule type" value="Genomic_DNA"/>
</dbReference>
<proteinExistence type="inferred from homology"/>
<gene>
    <name evidence="6" type="ORF">WN59_09495</name>
</gene>
<dbReference type="AlphaFoldDB" id="A0A0M2SHV2"/>
<keyword evidence="2" id="KW-0964">Secreted</keyword>
<reference evidence="6 7" key="1">
    <citation type="submission" date="2015-04" db="EMBL/GenBank/DDBJ databases">
        <title>Taxonomic description and genome sequence of Salinicoccus sediminis sp. nov., a novel hyper halotolerant bacterium isolated from marine sediment.</title>
        <authorList>
            <person name="Mathan Kumar R."/>
            <person name="Kaur G."/>
            <person name="Kumar N."/>
            <person name="Kumar A."/>
            <person name="Singh N.K."/>
            <person name="Kaur N."/>
            <person name="Mayilraj S."/>
        </authorList>
    </citation>
    <scope>NUCLEOTIDE SEQUENCE [LARGE SCALE GENOMIC DNA]</scope>
    <source>
        <strain evidence="6 7">SV-16</strain>
    </source>
</reference>
<keyword evidence="3" id="KW-0732">Signal</keyword>
<evidence type="ECO:0000313" key="6">
    <source>
        <dbReference type="EMBL" id="KKK33838.1"/>
    </source>
</evidence>
<evidence type="ECO:0000313" key="7">
    <source>
        <dbReference type="Proteomes" id="UP000034287"/>
    </source>
</evidence>
<evidence type="ECO:0000256" key="2">
    <source>
        <dbReference type="ARBA" id="ARBA00022525"/>
    </source>
</evidence>
<comment type="subcellular location">
    <subcellularLocation>
        <location evidence="1">Secreted</location>
    </subcellularLocation>
</comment>
<protein>
    <recommendedName>
        <fullName evidence="5">Immunodominant staphylococcal antigen B</fullName>
    </recommendedName>
</protein>
<comment type="similarity">
    <text evidence="4">Belongs to the IsaB family.</text>
</comment>
<sequence>MRRLPRILSSGTLAVGVILGGTAVTDQLANNEAQAQGMDMEMEMDSEMDSEMDMDMDQTHGMGMDMEMAQEPWYEYNGYTGMENSQGDFFLEQTFIDAVAYQNFTINGYTIDGSTEAFEEHGEDHVSFEVYDQQIMQGQDGTNFGLSFPVQKGEVSTEELFAVYGKTENTAPSDPDETAYYYYQIEDQNLQFITHDGWVTEVRYGGDLMSHS</sequence>
<evidence type="ECO:0000256" key="5">
    <source>
        <dbReference type="ARBA" id="ARBA00093792"/>
    </source>
</evidence>
<comment type="caution">
    <text evidence="6">The sequence shown here is derived from an EMBL/GenBank/DDBJ whole genome shotgun (WGS) entry which is preliminary data.</text>
</comment>
<keyword evidence="7" id="KW-1185">Reference proteome</keyword>
<dbReference type="RefSeq" id="WP_046516366.1">
    <property type="nucleotide sequence ID" value="NZ_LAYZ01000024.1"/>
</dbReference>
<dbReference type="PATRIC" id="fig|1432562.3.peg.1878"/>
<evidence type="ECO:0000256" key="3">
    <source>
        <dbReference type="ARBA" id="ARBA00022729"/>
    </source>
</evidence>
<evidence type="ECO:0000256" key="1">
    <source>
        <dbReference type="ARBA" id="ARBA00004613"/>
    </source>
</evidence>
<organism evidence="6 7">
    <name type="scientific">Salinicoccus sediminis</name>
    <dbReference type="NCBI Taxonomy" id="1432562"/>
    <lineage>
        <taxon>Bacteria</taxon>
        <taxon>Bacillati</taxon>
        <taxon>Bacillota</taxon>
        <taxon>Bacilli</taxon>
        <taxon>Bacillales</taxon>
        <taxon>Staphylococcaceae</taxon>
        <taxon>Salinicoccus</taxon>
    </lineage>
</organism>
<accession>A0A0M2SHV2</accession>
<dbReference type="InterPro" id="IPR058086">
    <property type="entry name" value="IsaB"/>
</dbReference>
<dbReference type="STRING" id="1432562.WN59_09495"/>
<dbReference type="NCBIfam" id="NF047686">
    <property type="entry name" value="IsaB_fam"/>
    <property type="match status" value="1"/>
</dbReference>